<dbReference type="CDD" id="cd09534">
    <property type="entry name" value="SAM_Ste11_fungal"/>
    <property type="match status" value="1"/>
</dbReference>
<feature type="compositionally biased region" description="Basic and acidic residues" evidence="11">
    <location>
        <begin position="351"/>
        <end position="360"/>
    </location>
</feature>
<dbReference type="PANTHER" id="PTHR11584:SF369">
    <property type="entry name" value="MITOGEN-ACTIVATED PROTEIN KINASE KINASE KINASE 19-RELATED"/>
    <property type="match status" value="1"/>
</dbReference>
<dbReference type="InterPro" id="IPR011009">
    <property type="entry name" value="Kinase-like_dom_sf"/>
</dbReference>
<keyword evidence="15" id="KW-1185">Reference proteome</keyword>
<feature type="compositionally biased region" description="Polar residues" evidence="11">
    <location>
        <begin position="137"/>
        <end position="148"/>
    </location>
</feature>
<evidence type="ECO:0000256" key="4">
    <source>
        <dbReference type="ARBA" id="ARBA00022679"/>
    </source>
</evidence>
<evidence type="ECO:0000256" key="3">
    <source>
        <dbReference type="ARBA" id="ARBA00022527"/>
    </source>
</evidence>
<keyword evidence="7 10" id="KW-0067">ATP-binding</keyword>
<feature type="binding site" evidence="10">
    <location>
        <position position="675"/>
    </location>
    <ligand>
        <name>ATP</name>
        <dbReference type="ChEBI" id="CHEBI:30616"/>
    </ligand>
</feature>
<dbReference type="PROSITE" id="PS50105">
    <property type="entry name" value="SAM_DOMAIN"/>
    <property type="match status" value="1"/>
</dbReference>
<accession>A0A9P0VWA9</accession>
<dbReference type="SMART" id="SM01304">
    <property type="entry name" value="Ras_bdg_2"/>
    <property type="match status" value="1"/>
</dbReference>
<dbReference type="GO" id="GO:0030447">
    <property type="term" value="P:filamentous growth"/>
    <property type="evidence" value="ECO:0007669"/>
    <property type="project" value="UniProtKB-ARBA"/>
</dbReference>
<evidence type="ECO:0000256" key="11">
    <source>
        <dbReference type="SAM" id="MobiDB-lite"/>
    </source>
</evidence>
<dbReference type="FunFam" id="1.10.510.10:FF:000334">
    <property type="entry name" value="Serine/threonine-protein kinase STE11"/>
    <property type="match status" value="1"/>
</dbReference>
<organism evidence="14 15">
    <name type="scientific">[Candida] railenensis</name>
    <dbReference type="NCBI Taxonomy" id="45579"/>
    <lineage>
        <taxon>Eukaryota</taxon>
        <taxon>Fungi</taxon>
        <taxon>Dikarya</taxon>
        <taxon>Ascomycota</taxon>
        <taxon>Saccharomycotina</taxon>
        <taxon>Pichiomycetes</taxon>
        <taxon>Debaryomycetaceae</taxon>
        <taxon>Kurtzmaniella</taxon>
    </lineage>
</organism>
<feature type="region of interest" description="Disordered" evidence="11">
    <location>
        <begin position="540"/>
        <end position="564"/>
    </location>
</feature>
<keyword evidence="5 10" id="KW-0547">Nucleotide-binding</keyword>
<dbReference type="AlphaFoldDB" id="A0A9P0VWA9"/>
<dbReference type="GO" id="GO:0004709">
    <property type="term" value="F:MAP kinase kinase kinase activity"/>
    <property type="evidence" value="ECO:0007669"/>
    <property type="project" value="UniProtKB-EC"/>
</dbReference>
<dbReference type="GO" id="GO:0005524">
    <property type="term" value="F:ATP binding"/>
    <property type="evidence" value="ECO:0007669"/>
    <property type="project" value="UniProtKB-UniRule"/>
</dbReference>
<dbReference type="Proteomes" id="UP000837801">
    <property type="component" value="Unassembled WGS sequence"/>
</dbReference>
<evidence type="ECO:0000313" key="14">
    <source>
        <dbReference type="EMBL" id="CAH2350669.1"/>
    </source>
</evidence>
<feature type="compositionally biased region" description="Low complexity" evidence="11">
    <location>
        <begin position="185"/>
        <end position="196"/>
    </location>
</feature>
<comment type="caution">
    <text evidence="14">The sequence shown here is derived from an EMBL/GenBank/DDBJ whole genome shotgun (WGS) entry which is preliminary data.</text>
</comment>
<comment type="catalytic activity">
    <reaction evidence="8">
        <text>L-threonyl-[protein] + ATP = O-phospho-L-threonyl-[protein] + ADP + H(+)</text>
        <dbReference type="Rhea" id="RHEA:46608"/>
        <dbReference type="Rhea" id="RHEA-COMP:11060"/>
        <dbReference type="Rhea" id="RHEA-COMP:11605"/>
        <dbReference type="ChEBI" id="CHEBI:15378"/>
        <dbReference type="ChEBI" id="CHEBI:30013"/>
        <dbReference type="ChEBI" id="CHEBI:30616"/>
        <dbReference type="ChEBI" id="CHEBI:61977"/>
        <dbReference type="ChEBI" id="CHEBI:456216"/>
        <dbReference type="EC" id="2.7.11.25"/>
    </reaction>
</comment>
<protein>
    <recommendedName>
        <fullName evidence="2">mitogen-activated protein kinase kinase kinase</fullName>
        <ecNumber evidence="2">2.7.11.25</ecNumber>
    </recommendedName>
</protein>
<dbReference type="FunFam" id="3.30.200.20:FF:000387">
    <property type="entry name" value="Serine/threonine-protein kinase STE11"/>
    <property type="match status" value="1"/>
</dbReference>
<evidence type="ECO:0000256" key="5">
    <source>
        <dbReference type="ARBA" id="ARBA00022741"/>
    </source>
</evidence>
<dbReference type="InterPro" id="IPR013761">
    <property type="entry name" value="SAM/pointed_sf"/>
</dbReference>
<dbReference type="Pfam" id="PF00536">
    <property type="entry name" value="SAM_1"/>
    <property type="match status" value="1"/>
</dbReference>
<evidence type="ECO:0000259" key="13">
    <source>
        <dbReference type="PROSITE" id="PS50105"/>
    </source>
</evidence>
<evidence type="ECO:0000256" key="9">
    <source>
        <dbReference type="ARBA" id="ARBA00048329"/>
    </source>
</evidence>
<feature type="domain" description="SAM" evidence="13">
    <location>
        <begin position="12"/>
        <end position="75"/>
    </location>
</feature>
<evidence type="ECO:0000313" key="15">
    <source>
        <dbReference type="Proteomes" id="UP000837801"/>
    </source>
</evidence>
<dbReference type="Gene3D" id="1.10.510.10">
    <property type="entry name" value="Transferase(Phosphotransferase) domain 1"/>
    <property type="match status" value="1"/>
</dbReference>
<feature type="compositionally biased region" description="Polar residues" evidence="11">
    <location>
        <begin position="198"/>
        <end position="212"/>
    </location>
</feature>
<feature type="region of interest" description="Disordered" evidence="11">
    <location>
        <begin position="185"/>
        <end position="212"/>
    </location>
</feature>
<dbReference type="PROSITE" id="PS50011">
    <property type="entry name" value="PROTEIN_KINASE_DOM"/>
    <property type="match status" value="1"/>
</dbReference>
<dbReference type="PROSITE" id="PS00108">
    <property type="entry name" value="PROTEIN_KINASE_ST"/>
    <property type="match status" value="1"/>
</dbReference>
<comment type="catalytic activity">
    <reaction evidence="9">
        <text>L-seryl-[protein] + ATP = O-phospho-L-seryl-[protein] + ADP + H(+)</text>
        <dbReference type="Rhea" id="RHEA:17989"/>
        <dbReference type="Rhea" id="RHEA-COMP:9863"/>
        <dbReference type="Rhea" id="RHEA-COMP:11604"/>
        <dbReference type="ChEBI" id="CHEBI:15378"/>
        <dbReference type="ChEBI" id="CHEBI:29999"/>
        <dbReference type="ChEBI" id="CHEBI:30616"/>
        <dbReference type="ChEBI" id="CHEBI:83421"/>
        <dbReference type="ChEBI" id="CHEBI:456216"/>
        <dbReference type="EC" id="2.7.11.25"/>
    </reaction>
</comment>
<evidence type="ECO:0000256" key="10">
    <source>
        <dbReference type="PROSITE-ProRule" id="PRU10141"/>
    </source>
</evidence>
<dbReference type="PANTHER" id="PTHR11584">
    <property type="entry name" value="SERINE/THREONINE PROTEIN KINASE"/>
    <property type="match status" value="1"/>
</dbReference>
<name>A0A9P0VWA9_9ASCO</name>
<dbReference type="InterPro" id="IPR000719">
    <property type="entry name" value="Prot_kinase_dom"/>
</dbReference>
<dbReference type="Gene3D" id="1.10.150.50">
    <property type="entry name" value="Transcription Factor, Ets-1"/>
    <property type="match status" value="1"/>
</dbReference>
<gene>
    <name evidence="14" type="ORF">CLIB1423_02S02432</name>
</gene>
<evidence type="ECO:0000256" key="8">
    <source>
        <dbReference type="ARBA" id="ARBA00047559"/>
    </source>
</evidence>
<dbReference type="SMART" id="SM00220">
    <property type="entry name" value="S_TKc"/>
    <property type="match status" value="1"/>
</dbReference>
<dbReference type="EMBL" id="CAKXYY010000002">
    <property type="protein sequence ID" value="CAH2350669.1"/>
    <property type="molecule type" value="Genomic_DNA"/>
</dbReference>
<comment type="similarity">
    <text evidence="1">Belongs to the protein kinase superfamily. STE Ser/Thr protein kinase family. MAP kinase kinase kinase subfamily.</text>
</comment>
<dbReference type="Gene3D" id="3.10.20.90">
    <property type="entry name" value="Phosphatidylinositol 3-kinase Catalytic Subunit, Chain A, domain 1"/>
    <property type="match status" value="1"/>
</dbReference>
<dbReference type="InterPro" id="IPR017441">
    <property type="entry name" value="Protein_kinase_ATP_BS"/>
</dbReference>
<reference evidence="14" key="1">
    <citation type="submission" date="2022-03" db="EMBL/GenBank/DDBJ databases">
        <authorList>
            <person name="Legras J.-L."/>
            <person name="Devillers H."/>
            <person name="Grondin C."/>
        </authorList>
    </citation>
    <scope>NUCLEOTIDE SEQUENCE</scope>
    <source>
        <strain evidence="14">CLIB 1423</strain>
    </source>
</reference>
<feature type="compositionally biased region" description="Polar residues" evidence="11">
    <location>
        <begin position="341"/>
        <end position="350"/>
    </location>
</feature>
<evidence type="ECO:0000259" key="12">
    <source>
        <dbReference type="PROSITE" id="PS50011"/>
    </source>
</evidence>
<dbReference type="InterPro" id="IPR008271">
    <property type="entry name" value="Ser/Thr_kinase_AS"/>
</dbReference>
<keyword evidence="6 14" id="KW-0418">Kinase</keyword>
<evidence type="ECO:0000256" key="2">
    <source>
        <dbReference type="ARBA" id="ARBA00012406"/>
    </source>
</evidence>
<dbReference type="SUPFAM" id="SSF47769">
    <property type="entry name" value="SAM/Pointed domain"/>
    <property type="match status" value="1"/>
</dbReference>
<evidence type="ECO:0000256" key="1">
    <source>
        <dbReference type="ARBA" id="ARBA00006529"/>
    </source>
</evidence>
<dbReference type="OrthoDB" id="266718at2759"/>
<keyword evidence="3" id="KW-0723">Serine/threonine-protein kinase</keyword>
<proteinExistence type="inferred from homology"/>
<dbReference type="InterPro" id="IPR001660">
    <property type="entry name" value="SAM"/>
</dbReference>
<feature type="region of interest" description="Disordered" evidence="11">
    <location>
        <begin position="119"/>
        <end position="172"/>
    </location>
</feature>
<feature type="domain" description="Protein kinase" evidence="12">
    <location>
        <begin position="646"/>
        <end position="919"/>
    </location>
</feature>
<feature type="region of interest" description="Disordered" evidence="11">
    <location>
        <begin position="607"/>
        <end position="632"/>
    </location>
</feature>
<dbReference type="EC" id="2.7.11.25" evidence="2"/>
<feature type="region of interest" description="Disordered" evidence="11">
    <location>
        <begin position="341"/>
        <end position="365"/>
    </location>
</feature>
<evidence type="ECO:0000256" key="7">
    <source>
        <dbReference type="ARBA" id="ARBA00022840"/>
    </source>
</evidence>
<keyword evidence="4" id="KW-0808">Transferase</keyword>
<sequence>MTDFEDSDHKPEATRELKLWLAACNCQSYFSRFIENGITLDLVPELDTAALKEIGVSLLGDRMRLELAISKLKMEKSITSAISNEELQRMVNLHLNGGSTTTLNGDGGLGTPISSADDYYNSGSTPTHGNMIGRSVLTPTNESSTSVGGQPGSPYFYNSQSNNNSSSNGLGGSTVAGTSSSIGTLGNSNNNNSGTLVFNKSSSSSGTAPSNDKNITFILQDGSTKKVNITGCFNAQSIKRKVLKKLGIKGSAQDQNAYDIYILTNNTTASNFNASNDSLPEGTSMLFDVELVTICYSPDRLEKHRIMLCPKDSYPTEAQVEVSKKIMQKYDRLMANNAKSSRFESNTSKMSEYHIPDQRASKPPPTLRNFFGQRPPSELISSNLAEYFPEARQKELEQTVRNSVRYSVRLSKRFNLPQSMILSSSSSSIYNPNKRTSIMSTNRGAPSFVSSIEHKRLPTSKTIGEMMVNNINAIDEAAAASTSSLVSHQQQTSTTAISLGKPPSIYSNVSGHNQHNLVTSGSVFNPNLVNNNANNTYTSIGNYSNNSSNNNNNNDAKSISSGISSRFSSPNHRLSIPANFTDHYNTSNNRYSRIELLSVDSDDEESDDFLNSYWDSENGSSTTDLTNTNTPRNTLGSIIEGGPKNWLQGARIGAGSFGTVYLGMNPLSGELMAVKQVSLPDKNSANHNSQKSMIEALQHEMNLLKELNHENIVRYLGSSTEDKYLNIFLEYVPGGSVSSMLQSYGPFEEPLIRNFIRQVLIGLSYLHGEDIIHRDIKGANILIDIKGTVKISDFGISKKVNRSSRSMEDESASELRKGSRRASLQGSVYWMAPEVVKQTAYTKKADIWSVGCLIVEMFTGKHPFPDFSQMQAIFKIGTHITPQIPEWCTREAKDFLEKTFELDYEKRPDAVDMLGEPFLNTLIMSKK</sequence>
<dbReference type="InterPro" id="IPR029458">
    <property type="entry name" value="Ras-bd_By2"/>
</dbReference>
<evidence type="ECO:0000256" key="6">
    <source>
        <dbReference type="ARBA" id="ARBA00022777"/>
    </source>
</evidence>
<feature type="compositionally biased region" description="Polar residues" evidence="11">
    <location>
        <begin position="613"/>
        <end position="632"/>
    </location>
</feature>
<feature type="compositionally biased region" description="Low complexity" evidence="11">
    <location>
        <begin position="158"/>
        <end position="168"/>
    </location>
</feature>
<dbReference type="Pfam" id="PF14847">
    <property type="entry name" value="Ras_bdg_2"/>
    <property type="match status" value="1"/>
</dbReference>
<dbReference type="SMART" id="SM00454">
    <property type="entry name" value="SAM"/>
    <property type="match status" value="1"/>
</dbReference>
<dbReference type="SUPFAM" id="SSF56112">
    <property type="entry name" value="Protein kinase-like (PK-like)"/>
    <property type="match status" value="1"/>
</dbReference>
<dbReference type="Pfam" id="PF00069">
    <property type="entry name" value="Pkinase"/>
    <property type="match status" value="1"/>
</dbReference>
<dbReference type="PROSITE" id="PS00107">
    <property type="entry name" value="PROTEIN_KINASE_ATP"/>
    <property type="match status" value="1"/>
</dbReference>